<dbReference type="Gene3D" id="3.40.50.11440">
    <property type="match status" value="1"/>
</dbReference>
<evidence type="ECO:0000313" key="2">
    <source>
        <dbReference type="EMBL" id="AXA35973.1"/>
    </source>
</evidence>
<accession>A0A2Z4Y633</accession>
<feature type="domain" description="LarA-like N-terminal" evidence="1">
    <location>
        <begin position="8"/>
        <end position="207"/>
    </location>
</feature>
<protein>
    <submittedName>
        <fullName evidence="2">Transcriptional regulator</fullName>
    </submittedName>
</protein>
<dbReference type="InterPro" id="IPR043166">
    <property type="entry name" value="LarA-like_C"/>
</dbReference>
<organism evidence="2 3">
    <name type="scientific">Sumerlaea chitinivorans</name>
    <dbReference type="NCBI Taxonomy" id="2250252"/>
    <lineage>
        <taxon>Bacteria</taxon>
        <taxon>Candidatus Sumerlaeota</taxon>
        <taxon>Candidatus Sumerlaeia</taxon>
        <taxon>Candidatus Sumerlaeales</taxon>
        <taxon>Candidatus Sumerlaeaceae</taxon>
        <taxon>Candidatus Sumerlaea</taxon>
    </lineage>
</organism>
<dbReference type="KEGG" id="schv:BRCON_1196"/>
<dbReference type="GO" id="GO:0050043">
    <property type="term" value="F:lactate racemase activity"/>
    <property type="evidence" value="ECO:0007669"/>
    <property type="project" value="InterPro"/>
</dbReference>
<dbReference type="Proteomes" id="UP000262583">
    <property type="component" value="Chromosome"/>
</dbReference>
<dbReference type="InterPro" id="IPR018657">
    <property type="entry name" value="LarA-like_N"/>
</dbReference>
<gene>
    <name evidence="2" type="ORF">BRCON_1196</name>
</gene>
<dbReference type="InterPro" id="IPR048068">
    <property type="entry name" value="LarA-like"/>
</dbReference>
<dbReference type="Gene3D" id="3.90.226.30">
    <property type="match status" value="1"/>
</dbReference>
<dbReference type="InterPro" id="IPR047926">
    <property type="entry name" value="Ni_dep_LarA"/>
</dbReference>
<dbReference type="EMBL" id="CP030759">
    <property type="protein sequence ID" value="AXA35973.1"/>
    <property type="molecule type" value="Genomic_DNA"/>
</dbReference>
<dbReference type="PANTHER" id="PTHR33171:SF17">
    <property type="entry name" value="LARA-LIKE N-TERMINAL DOMAIN-CONTAINING PROTEIN"/>
    <property type="match status" value="1"/>
</dbReference>
<sequence>MKTVAIAYGSGSIALEVPEATESIAPNSQAPCVSEDELLEEALDRPLASPPLQELARGKRNAVILIACRTRRTGSDRYLKQIVRRLVEAGIPEERITVITATGTHDNFREQDAELLLGRELVGRVGFEGHDCDTPEKHACVGTTSRGTEVWLSKRYLDADLRIATGRVTYHYFAGFSGGRKAVLPGVSRKTTVRRNHSMAVLYHPEVRLNPATAPGVLDGNPIHEDMLEAARFVPPDFSLNTVLNTSHQITHAFGGELETSHRAAVRIVEQFDRVHVESPYDWMILSAGGAPYDVNGIQAIKALIGTYQAVRPGGTIFFFAECPEGIPEWLLQATEVQDPRLLRERIASGTLILGHNALWLEQIRRHCRIVMVTELSPATVERLGFQYAKADEVRGQLSRLTVESTHGVIAHLGNLLFATS</sequence>
<name>A0A2Z4Y633_SUMC1</name>
<dbReference type="AlphaFoldDB" id="A0A2Z4Y633"/>
<evidence type="ECO:0000313" key="3">
    <source>
        <dbReference type="Proteomes" id="UP000262583"/>
    </source>
</evidence>
<evidence type="ECO:0000259" key="1">
    <source>
        <dbReference type="Pfam" id="PF09861"/>
    </source>
</evidence>
<dbReference type="Pfam" id="PF09861">
    <property type="entry name" value="Lar_N"/>
    <property type="match status" value="1"/>
</dbReference>
<dbReference type="NCBIfam" id="NF033504">
    <property type="entry name" value="Ni_dep_LarA"/>
    <property type="match status" value="1"/>
</dbReference>
<proteinExistence type="predicted"/>
<reference evidence="2 3" key="1">
    <citation type="submission" date="2018-05" db="EMBL/GenBank/DDBJ databases">
        <title>A metagenomic window into the 2 km-deep terrestrial subsurface aquifer revealed taxonomically and functionally diverse microbial community comprising novel uncultured bacterial lineages.</title>
        <authorList>
            <person name="Kadnikov V.V."/>
            <person name="Mardanov A.V."/>
            <person name="Beletsky A.V."/>
            <person name="Banks D."/>
            <person name="Pimenov N.V."/>
            <person name="Frank Y.A."/>
            <person name="Karnachuk O.V."/>
            <person name="Ravin N.V."/>
        </authorList>
    </citation>
    <scope>NUCLEOTIDE SEQUENCE [LARGE SCALE GENOMIC DNA]</scope>
    <source>
        <strain evidence="2">BY</strain>
    </source>
</reference>
<dbReference type="PANTHER" id="PTHR33171">
    <property type="entry name" value="LAR_N DOMAIN-CONTAINING PROTEIN"/>
    <property type="match status" value="1"/>
</dbReference>